<sequence>MEAVPSRGSPVAILSYHLCHLVPSILGETIPQHLGLPEADLGHWWASFSVRKFTLQFTVQVLKPPKHSEFSQAFRSMLTYNLAQEAPPGQDQKPGFEPQSMQTL</sequence>
<dbReference type="Ensembl" id="ENSSDAT00000022173.1">
    <property type="protein sequence ID" value="ENSSDAP00000019390.1"/>
    <property type="gene ID" value="ENSSDAG00000017676.1"/>
</dbReference>
<dbReference type="Pfam" id="PF15060">
    <property type="entry name" value="PPDFL"/>
    <property type="match status" value="1"/>
</dbReference>
<comment type="similarity">
    <text evidence="1">Belongs to the PPDPF family.</text>
</comment>
<dbReference type="PRINTS" id="PR02071">
    <property type="entry name" value="PPDPFACTOR"/>
</dbReference>
<evidence type="ECO:0000313" key="3">
    <source>
        <dbReference type="Ensembl" id="ENSSDAP00000019390.1"/>
    </source>
</evidence>
<dbReference type="PANTHER" id="PTHR14572">
    <property type="entry name" value="PANCREATIC PROGENITOR CELL DIFFERENTIATION AND PROLIFERATION FACTOR"/>
    <property type="match status" value="1"/>
</dbReference>
<reference evidence="3" key="2">
    <citation type="submission" date="2025-09" db="UniProtKB">
        <authorList>
            <consortium name="Ensembl"/>
        </authorList>
    </citation>
    <scope>IDENTIFICATION</scope>
</reference>
<dbReference type="AlphaFoldDB" id="A0A8C9QA50"/>
<evidence type="ECO:0000256" key="1">
    <source>
        <dbReference type="ARBA" id="ARBA00006609"/>
    </source>
</evidence>
<keyword evidence="4" id="KW-1185">Reference proteome</keyword>
<protein>
    <submittedName>
        <fullName evidence="3">Uncharacterized protein</fullName>
    </submittedName>
</protein>
<reference evidence="3" key="1">
    <citation type="submission" date="2025-08" db="UniProtKB">
        <authorList>
            <consortium name="Ensembl"/>
        </authorList>
    </citation>
    <scope>IDENTIFICATION</scope>
</reference>
<feature type="region of interest" description="Disordered" evidence="2">
    <location>
        <begin position="84"/>
        <end position="104"/>
    </location>
</feature>
<accession>A0A8C9QA50</accession>
<dbReference type="InterPro" id="IPR026754">
    <property type="entry name" value="PPDPF"/>
</dbReference>
<evidence type="ECO:0000313" key="4">
    <source>
        <dbReference type="Proteomes" id="UP000694422"/>
    </source>
</evidence>
<organism evidence="3 4">
    <name type="scientific">Spermophilus dauricus</name>
    <name type="common">Daurian ground squirrel</name>
    <dbReference type="NCBI Taxonomy" id="99837"/>
    <lineage>
        <taxon>Eukaryota</taxon>
        <taxon>Metazoa</taxon>
        <taxon>Chordata</taxon>
        <taxon>Craniata</taxon>
        <taxon>Vertebrata</taxon>
        <taxon>Euteleostomi</taxon>
        <taxon>Mammalia</taxon>
        <taxon>Eutheria</taxon>
        <taxon>Euarchontoglires</taxon>
        <taxon>Glires</taxon>
        <taxon>Rodentia</taxon>
        <taxon>Sciuromorpha</taxon>
        <taxon>Sciuridae</taxon>
        <taxon>Xerinae</taxon>
        <taxon>Marmotini</taxon>
        <taxon>Spermophilus</taxon>
    </lineage>
</organism>
<dbReference type="GO" id="GO:0030154">
    <property type="term" value="P:cell differentiation"/>
    <property type="evidence" value="ECO:0007669"/>
    <property type="project" value="InterPro"/>
</dbReference>
<proteinExistence type="inferred from homology"/>
<dbReference type="Proteomes" id="UP000694422">
    <property type="component" value="Unplaced"/>
</dbReference>
<evidence type="ECO:0000256" key="2">
    <source>
        <dbReference type="SAM" id="MobiDB-lite"/>
    </source>
</evidence>
<name>A0A8C9QA50_SPEDA</name>